<protein>
    <submittedName>
        <fullName evidence="1">Uncharacterized protein</fullName>
    </submittedName>
</protein>
<organism evidence="1 2">
    <name type="scientific">Catharanthus roseus</name>
    <name type="common">Madagascar periwinkle</name>
    <name type="synonym">Vinca rosea</name>
    <dbReference type="NCBI Taxonomy" id="4058"/>
    <lineage>
        <taxon>Eukaryota</taxon>
        <taxon>Viridiplantae</taxon>
        <taxon>Streptophyta</taxon>
        <taxon>Embryophyta</taxon>
        <taxon>Tracheophyta</taxon>
        <taxon>Spermatophyta</taxon>
        <taxon>Magnoliopsida</taxon>
        <taxon>eudicotyledons</taxon>
        <taxon>Gunneridae</taxon>
        <taxon>Pentapetalae</taxon>
        <taxon>asterids</taxon>
        <taxon>lamiids</taxon>
        <taxon>Gentianales</taxon>
        <taxon>Apocynaceae</taxon>
        <taxon>Rauvolfioideae</taxon>
        <taxon>Vinceae</taxon>
        <taxon>Catharanthinae</taxon>
        <taxon>Catharanthus</taxon>
    </lineage>
</organism>
<sequence length="549" mass="61202">MGKKGSWFSAIKKVFSSSSKEKPPSGSEKKSTKEKKKGRGILKHGENKSFIPIFREPSSIEKILGEADQQKLFVRPQASSELSITPAALPLRPTSPRVASPRAPSPRAASPRAVSPKVASPRASSQRVISPRAPAPRAASPRTASPAVAQNRREINYVSRPEPTLRNQHLSATKIQAAYRGYMARRSFRALRGLVRLQGVVRGQNVKRQTMNAMKQMQLLVRVQTQIQSRRIQMLENQALQHQAHRNDKDLESTLSKWTLNQMSEAGNEDWDDSLLTKEEVEVRVRRKVEAVVKRERAMAYAHSHQLWKGNPRSTMDIRSNGFPWWWNWLERQLPPANPSENQAAAKNVQLTPPRAVSEHKPSPRAQASNYLHQNFAFDNHESATPKSSKSTIPVRAKQFHTPIRTPSRTPPPPNSSSGLTKYTRARASAANSAFDVPVNDTDSLTSCPPFSVPNYMVPTVSAKAKVRANSNPKERIPGTPGNDSKRRFSFPLTPNIASFKWNKGSNKDTSSHKVLEKHESMRSIGEVSVDSAVSMPAVVGRKPFNRFV</sequence>
<dbReference type="EMBL" id="CM044704">
    <property type="protein sequence ID" value="KAI5670014.1"/>
    <property type="molecule type" value="Genomic_DNA"/>
</dbReference>
<reference evidence="2" key="1">
    <citation type="journal article" date="2023" name="Nat. Plants">
        <title>Single-cell RNA sequencing provides a high-resolution roadmap for understanding the multicellular compartmentation of specialized metabolism.</title>
        <authorList>
            <person name="Sun S."/>
            <person name="Shen X."/>
            <person name="Li Y."/>
            <person name="Li Y."/>
            <person name="Wang S."/>
            <person name="Li R."/>
            <person name="Zhang H."/>
            <person name="Shen G."/>
            <person name="Guo B."/>
            <person name="Wei J."/>
            <person name="Xu J."/>
            <person name="St-Pierre B."/>
            <person name="Chen S."/>
            <person name="Sun C."/>
        </authorList>
    </citation>
    <scope>NUCLEOTIDE SEQUENCE [LARGE SCALE GENOMIC DNA]</scope>
</reference>
<accession>A0ACC0BBM3</accession>
<keyword evidence="2" id="KW-1185">Reference proteome</keyword>
<evidence type="ECO:0000313" key="2">
    <source>
        <dbReference type="Proteomes" id="UP001060085"/>
    </source>
</evidence>
<gene>
    <name evidence="1" type="ORF">M9H77_19867</name>
</gene>
<proteinExistence type="predicted"/>
<name>A0ACC0BBM3_CATRO</name>
<comment type="caution">
    <text evidence="1">The sequence shown here is derived from an EMBL/GenBank/DDBJ whole genome shotgun (WGS) entry which is preliminary data.</text>
</comment>
<evidence type="ECO:0000313" key="1">
    <source>
        <dbReference type="EMBL" id="KAI5670014.1"/>
    </source>
</evidence>
<dbReference type="Proteomes" id="UP001060085">
    <property type="component" value="Linkage Group LG04"/>
</dbReference>